<protein>
    <recommendedName>
        <fullName evidence="10">Polysaccharide biosynthesis protein</fullName>
    </recommendedName>
</protein>
<keyword evidence="4 7" id="KW-0812">Transmembrane</keyword>
<organism evidence="8 9">
    <name type="scientific">Candidatus Sulfobium mesophilum</name>
    <dbReference type="NCBI Taxonomy" id="2016548"/>
    <lineage>
        <taxon>Bacteria</taxon>
        <taxon>Pseudomonadati</taxon>
        <taxon>Nitrospirota</taxon>
        <taxon>Nitrospiria</taxon>
        <taxon>Nitrospirales</taxon>
        <taxon>Nitrospiraceae</taxon>
        <taxon>Candidatus Sulfobium</taxon>
    </lineage>
</organism>
<sequence length="489" mass="54443">MKDNIQNNTIQGVFWSFFERFGQQGIQILIAVILARLLLPEQFGLIAMLAIFMAVAQSCVHSGFGSALIQKKDTTPVDECSVFYFNILVGFLVAGLLFLSAPWIAAFYRIPLLTPLARILSLNLIINAFGVVHTALLTKRIDFKAQMKVSVIAAVLSGSIGVAMAYRGYGVWSLVAQSIASNLFRTTLLWFFLPWRPSWIFSLGSLRSMFSFGSKLLFSGLLDTIYNNLYLVVIGKMFSATELGYYTRAEQTQQFPTANLSSTVGRVAFPVFSSMQEDKARLKRGTRKALSSLAMVNFPLMIGLAVVAKPLVLVLLTDKWLPCVPYLQLLCVVGILYPLHVINLDVLMAQGRSDLFFRVEIYKKATITAAICLTARWGIIALIYGQIATSVIDYYINSYYTGKLISYPASEQLKDFLPILSLASLMGFVVFLAGYLPLQNNLVLLFSQVSIGIIFYISLCSLAKIASFVEIRSIALDRYHSLRHRCDNC</sequence>
<dbReference type="PANTHER" id="PTHR30250:SF10">
    <property type="entry name" value="LIPOPOLYSACCHARIDE BIOSYNTHESIS PROTEIN WZXC"/>
    <property type="match status" value="1"/>
</dbReference>
<evidence type="ECO:0000256" key="3">
    <source>
        <dbReference type="ARBA" id="ARBA00022475"/>
    </source>
</evidence>
<keyword evidence="6 7" id="KW-0472">Membrane</keyword>
<evidence type="ECO:0000256" key="6">
    <source>
        <dbReference type="ARBA" id="ARBA00023136"/>
    </source>
</evidence>
<accession>A0A2U3QES8</accession>
<feature type="transmembrane region" description="Helical" evidence="7">
    <location>
        <begin position="442"/>
        <end position="459"/>
    </location>
</feature>
<feature type="transmembrane region" description="Helical" evidence="7">
    <location>
        <begin position="326"/>
        <end position="346"/>
    </location>
</feature>
<proteinExistence type="inferred from homology"/>
<dbReference type="Pfam" id="PF13440">
    <property type="entry name" value="Polysacc_synt_3"/>
    <property type="match status" value="1"/>
</dbReference>
<comment type="similarity">
    <text evidence="2">Belongs to the polysaccharide synthase family.</text>
</comment>
<feature type="transmembrane region" description="Helical" evidence="7">
    <location>
        <begin position="367"/>
        <end position="396"/>
    </location>
</feature>
<keyword evidence="9" id="KW-1185">Reference proteome</keyword>
<dbReference type="EMBL" id="OUUY01000038">
    <property type="protein sequence ID" value="SPP99926.1"/>
    <property type="molecule type" value="Genomic_DNA"/>
</dbReference>
<dbReference type="Proteomes" id="UP000245125">
    <property type="component" value="Unassembled WGS sequence"/>
</dbReference>
<dbReference type="GO" id="GO:0005886">
    <property type="term" value="C:plasma membrane"/>
    <property type="evidence" value="ECO:0007669"/>
    <property type="project" value="UniProtKB-SubCell"/>
</dbReference>
<evidence type="ECO:0000256" key="2">
    <source>
        <dbReference type="ARBA" id="ARBA00007430"/>
    </source>
</evidence>
<feature type="transmembrane region" description="Helical" evidence="7">
    <location>
        <begin position="293"/>
        <end position="314"/>
    </location>
</feature>
<keyword evidence="3" id="KW-1003">Cell membrane</keyword>
<dbReference type="CDD" id="cd13127">
    <property type="entry name" value="MATE_tuaB_like"/>
    <property type="match status" value="1"/>
</dbReference>
<dbReference type="OrthoDB" id="9770347at2"/>
<evidence type="ECO:0000256" key="7">
    <source>
        <dbReference type="SAM" id="Phobius"/>
    </source>
</evidence>
<feature type="transmembrane region" description="Helical" evidence="7">
    <location>
        <begin position="216"/>
        <end position="235"/>
    </location>
</feature>
<gene>
    <name evidence="8" type="ORF">NBG4_1320002</name>
</gene>
<evidence type="ECO:0000256" key="5">
    <source>
        <dbReference type="ARBA" id="ARBA00022989"/>
    </source>
</evidence>
<dbReference type="PANTHER" id="PTHR30250">
    <property type="entry name" value="PST FAMILY PREDICTED COLANIC ACID TRANSPORTER"/>
    <property type="match status" value="1"/>
</dbReference>
<feature type="transmembrane region" description="Helical" evidence="7">
    <location>
        <begin position="116"/>
        <end position="137"/>
    </location>
</feature>
<feature type="transmembrane region" description="Helical" evidence="7">
    <location>
        <begin position="21"/>
        <end position="39"/>
    </location>
</feature>
<evidence type="ECO:0000256" key="1">
    <source>
        <dbReference type="ARBA" id="ARBA00004651"/>
    </source>
</evidence>
<evidence type="ECO:0000256" key="4">
    <source>
        <dbReference type="ARBA" id="ARBA00022692"/>
    </source>
</evidence>
<keyword evidence="5 7" id="KW-1133">Transmembrane helix</keyword>
<feature type="transmembrane region" description="Helical" evidence="7">
    <location>
        <begin position="416"/>
        <end position="435"/>
    </location>
</feature>
<evidence type="ECO:0000313" key="9">
    <source>
        <dbReference type="Proteomes" id="UP000245125"/>
    </source>
</evidence>
<reference evidence="9" key="1">
    <citation type="submission" date="2018-03" db="EMBL/GenBank/DDBJ databases">
        <authorList>
            <person name="Zecchin S."/>
        </authorList>
    </citation>
    <scope>NUCLEOTIDE SEQUENCE [LARGE SCALE GENOMIC DNA]</scope>
</reference>
<evidence type="ECO:0008006" key="10">
    <source>
        <dbReference type="Google" id="ProtNLM"/>
    </source>
</evidence>
<feature type="transmembrane region" description="Helical" evidence="7">
    <location>
        <begin position="81"/>
        <end position="104"/>
    </location>
</feature>
<dbReference type="AlphaFoldDB" id="A0A2U3QES8"/>
<name>A0A2U3QES8_9BACT</name>
<dbReference type="InterPro" id="IPR050833">
    <property type="entry name" value="Poly_Biosynth_Transport"/>
</dbReference>
<comment type="subcellular location">
    <subcellularLocation>
        <location evidence="1">Cell membrane</location>
        <topology evidence="1">Multi-pass membrane protein</topology>
    </subcellularLocation>
</comment>
<evidence type="ECO:0000313" key="8">
    <source>
        <dbReference type="EMBL" id="SPP99926.1"/>
    </source>
</evidence>
<feature type="transmembrane region" description="Helical" evidence="7">
    <location>
        <begin position="45"/>
        <end position="69"/>
    </location>
</feature>
<feature type="transmembrane region" description="Helical" evidence="7">
    <location>
        <begin position="149"/>
        <end position="169"/>
    </location>
</feature>